<dbReference type="Pfam" id="PF00176">
    <property type="entry name" value="SNF2-rel_dom"/>
    <property type="match status" value="1"/>
</dbReference>
<dbReference type="GO" id="GO:0005634">
    <property type="term" value="C:nucleus"/>
    <property type="evidence" value="ECO:0007669"/>
    <property type="project" value="UniProtKB-SubCell"/>
</dbReference>
<keyword evidence="7" id="KW-0067">ATP-binding</keyword>
<dbReference type="InterPro" id="IPR001650">
    <property type="entry name" value="Helicase_C-like"/>
</dbReference>
<evidence type="ECO:0000256" key="2">
    <source>
        <dbReference type="ARBA" id="ARBA00022723"/>
    </source>
</evidence>
<keyword evidence="3" id="KW-0547">Nucleotide-binding</keyword>
<dbReference type="PROSITE" id="PS51192">
    <property type="entry name" value="HELICASE_ATP_BIND_1"/>
    <property type="match status" value="1"/>
</dbReference>
<dbReference type="GO" id="GO:0016818">
    <property type="term" value="F:hydrolase activity, acting on acid anhydrides, in phosphorus-containing anhydrides"/>
    <property type="evidence" value="ECO:0007669"/>
    <property type="project" value="InterPro"/>
</dbReference>
<evidence type="ECO:0000256" key="8">
    <source>
        <dbReference type="ARBA" id="ARBA00023242"/>
    </source>
</evidence>
<dbReference type="InterPro" id="IPR050628">
    <property type="entry name" value="SNF2_RAD54_helicase_TF"/>
</dbReference>
<dbReference type="Gene3D" id="3.30.70.2330">
    <property type="match status" value="1"/>
</dbReference>
<dbReference type="Pfam" id="PF00271">
    <property type="entry name" value="Helicase_C"/>
    <property type="match status" value="1"/>
</dbReference>
<gene>
    <name evidence="11" type="ORF">SLS53_001071</name>
</gene>
<dbReference type="GO" id="GO:0008270">
    <property type="term" value="F:zinc ion binding"/>
    <property type="evidence" value="ECO:0007669"/>
    <property type="project" value="UniProtKB-KW"/>
</dbReference>
<name>A0AAN9YNX0_9PEZI</name>
<dbReference type="Gene3D" id="3.40.50.300">
    <property type="entry name" value="P-loop containing nucleotide triphosphate hydrolases"/>
    <property type="match status" value="1"/>
</dbReference>
<keyword evidence="6" id="KW-0862">Zinc</keyword>
<dbReference type="InterPro" id="IPR014001">
    <property type="entry name" value="Helicase_ATP-bd"/>
</dbReference>
<dbReference type="InterPro" id="IPR014905">
    <property type="entry name" value="HIRAN"/>
</dbReference>
<dbReference type="SUPFAM" id="SSF52540">
    <property type="entry name" value="P-loop containing nucleoside triphosphate hydrolases"/>
    <property type="match status" value="2"/>
</dbReference>
<sequence length="731" mass="81680">MVSYDSNAVRVDNVMGAQVGHLPRKLVEKLAPYIDSGAIHVEGAITGEKGYFDCPIRLILFGTADPGSRIMLEERLKSDKLLKATQLKQTRPKPPEPQRKAMGLKSSQSSAGLPTEPELSLEQLAQTSQAVQFRNGDDNLKTLAMDEDSLSRLPLAPQPEAIKSTLLPYQLQGLAWLQSKENPQFPSPGSDDATQLWKRDARGRYTNIASSFTTASAPALGKGGILADDMGLGKTLQMISLILASPGTTLIVAPVSVMSNWEQQAQQHVHEKYAPKIHIHHGNRKATAARDLLKYDIVITSYQTLSTDHGSKGPIASASWRRVILDEGHTIRNARTRAALAACALKAESRWVLTGTPIVNNIKDLHSLVKFLRLTGGVEEWEVFNAVIARPLATGNPRAEVLLQSLMHDICLRRKKDMRFVDLRLPVKSEYVHRIAFTPDEQKKYDALLAEAKGVLEEIRARSKQKHGQRAGSFQSVLERLLRLRQTCNHWTLCKQRIVDLLKSLEDQDVVEFNQKNREILQQALRLFIENQEECPTQGKCPMCRAKLDSEKQLLEPAPESSGQDDQLDSDTQSSKTEALLKILQATLRNPGSKVIIFSQWTSFLTIIENQLKANGYKYTRIDGSMKIETRDAAMRALQGDPDTRIMLASLAVCSVGWAPAIEDQAVDRVHRLGQTRPTTVWRLVMEGSVEERVLDIQTEKRQLVGKAFQEKVKHKKTKETRMADIMKLLT</sequence>
<dbReference type="GO" id="GO:0003676">
    <property type="term" value="F:nucleic acid binding"/>
    <property type="evidence" value="ECO:0007669"/>
    <property type="project" value="InterPro"/>
</dbReference>
<evidence type="ECO:0000313" key="11">
    <source>
        <dbReference type="EMBL" id="KAK7749045.1"/>
    </source>
</evidence>
<comment type="subcellular location">
    <subcellularLocation>
        <location evidence="1">Nucleus</location>
    </subcellularLocation>
</comment>
<dbReference type="Gene3D" id="3.40.50.10810">
    <property type="entry name" value="Tandem AAA-ATPase domain"/>
    <property type="match status" value="1"/>
</dbReference>
<evidence type="ECO:0000313" key="12">
    <source>
        <dbReference type="Proteomes" id="UP001320245"/>
    </source>
</evidence>
<accession>A0AAN9YNX0</accession>
<evidence type="ECO:0000256" key="1">
    <source>
        <dbReference type="ARBA" id="ARBA00004123"/>
    </source>
</evidence>
<reference evidence="11 12" key="1">
    <citation type="journal article" date="2023" name="PLoS ONE">
        <title>Cytospora paraplurivora sp. nov. isolated from orchards with fruit tree decline syndrome in Ontario, Canada.</title>
        <authorList>
            <person name="Ilyukhin E."/>
            <person name="Nguyen H.D.T."/>
            <person name="Castle A.J."/>
            <person name="Ellouze W."/>
        </authorList>
    </citation>
    <scope>NUCLEOTIDE SEQUENCE [LARGE SCALE GENOMIC DNA]</scope>
    <source>
        <strain evidence="11 12">FDS-564</strain>
    </source>
</reference>
<organism evidence="11 12">
    <name type="scientific">Cytospora paraplurivora</name>
    <dbReference type="NCBI Taxonomy" id="2898453"/>
    <lineage>
        <taxon>Eukaryota</taxon>
        <taxon>Fungi</taxon>
        <taxon>Dikarya</taxon>
        <taxon>Ascomycota</taxon>
        <taxon>Pezizomycotina</taxon>
        <taxon>Sordariomycetes</taxon>
        <taxon>Sordariomycetidae</taxon>
        <taxon>Diaporthales</taxon>
        <taxon>Cytosporaceae</taxon>
        <taxon>Cytospora</taxon>
    </lineage>
</organism>
<dbReference type="InterPro" id="IPR049730">
    <property type="entry name" value="SNF2/RAD54-like_C"/>
</dbReference>
<evidence type="ECO:0000256" key="9">
    <source>
        <dbReference type="SAM" id="MobiDB-lite"/>
    </source>
</evidence>
<dbReference type="GO" id="GO:0005524">
    <property type="term" value="F:ATP binding"/>
    <property type="evidence" value="ECO:0007669"/>
    <property type="project" value="UniProtKB-KW"/>
</dbReference>
<dbReference type="PANTHER" id="PTHR45626:SF11">
    <property type="entry name" value="FAMILY HELICASE, PUTATIVE (AFU_ORTHOLOGUE AFUA_5G06590)-RELATED"/>
    <property type="match status" value="1"/>
</dbReference>
<feature type="region of interest" description="Disordered" evidence="9">
    <location>
        <begin position="83"/>
        <end position="117"/>
    </location>
</feature>
<dbReference type="SMART" id="SM00487">
    <property type="entry name" value="DEXDc"/>
    <property type="match status" value="1"/>
</dbReference>
<evidence type="ECO:0000256" key="6">
    <source>
        <dbReference type="ARBA" id="ARBA00022833"/>
    </source>
</evidence>
<proteinExistence type="predicted"/>
<dbReference type="Pfam" id="PF08797">
    <property type="entry name" value="HIRAN"/>
    <property type="match status" value="1"/>
</dbReference>
<dbReference type="PANTHER" id="PTHR45626">
    <property type="entry name" value="TRANSCRIPTION TERMINATION FACTOR 2-RELATED"/>
    <property type="match status" value="1"/>
</dbReference>
<feature type="domain" description="Helicase ATP-binding" evidence="10">
    <location>
        <begin position="215"/>
        <end position="375"/>
    </location>
</feature>
<comment type="caution">
    <text evidence="11">The sequence shown here is derived from an EMBL/GenBank/DDBJ whole genome shotgun (WGS) entry which is preliminary data.</text>
</comment>
<dbReference type="GO" id="GO:0006281">
    <property type="term" value="P:DNA repair"/>
    <property type="evidence" value="ECO:0007669"/>
    <property type="project" value="TreeGrafter"/>
</dbReference>
<dbReference type="GO" id="GO:0008094">
    <property type="term" value="F:ATP-dependent activity, acting on DNA"/>
    <property type="evidence" value="ECO:0007669"/>
    <property type="project" value="TreeGrafter"/>
</dbReference>
<dbReference type="Proteomes" id="UP001320245">
    <property type="component" value="Unassembled WGS sequence"/>
</dbReference>
<keyword evidence="8" id="KW-0539">Nucleus</keyword>
<evidence type="ECO:0000256" key="3">
    <source>
        <dbReference type="ARBA" id="ARBA00022741"/>
    </source>
</evidence>
<protein>
    <recommendedName>
        <fullName evidence="10">Helicase ATP-binding domain-containing protein</fullName>
    </recommendedName>
</protein>
<keyword evidence="12" id="KW-1185">Reference proteome</keyword>
<keyword evidence="4" id="KW-0863">Zinc-finger</keyword>
<keyword evidence="5" id="KW-0378">Hydrolase</keyword>
<dbReference type="InterPro" id="IPR027417">
    <property type="entry name" value="P-loop_NTPase"/>
</dbReference>
<dbReference type="CDD" id="cd18793">
    <property type="entry name" value="SF2_C_SNF"/>
    <property type="match status" value="1"/>
</dbReference>
<evidence type="ECO:0000259" key="10">
    <source>
        <dbReference type="PROSITE" id="PS51192"/>
    </source>
</evidence>
<dbReference type="InterPro" id="IPR038718">
    <property type="entry name" value="SNF2-like_sf"/>
</dbReference>
<dbReference type="EMBL" id="JAJSPL020000002">
    <property type="protein sequence ID" value="KAK7749045.1"/>
    <property type="molecule type" value="Genomic_DNA"/>
</dbReference>
<dbReference type="AlphaFoldDB" id="A0AAN9YNX0"/>
<evidence type="ECO:0000256" key="7">
    <source>
        <dbReference type="ARBA" id="ARBA00022840"/>
    </source>
</evidence>
<keyword evidence="2" id="KW-0479">Metal-binding</keyword>
<dbReference type="InterPro" id="IPR000330">
    <property type="entry name" value="SNF2_N"/>
</dbReference>
<evidence type="ECO:0000256" key="5">
    <source>
        <dbReference type="ARBA" id="ARBA00022801"/>
    </source>
</evidence>
<evidence type="ECO:0000256" key="4">
    <source>
        <dbReference type="ARBA" id="ARBA00022771"/>
    </source>
</evidence>